<dbReference type="InterPro" id="IPR036812">
    <property type="entry name" value="NAD(P)_OxRdtase_dom_sf"/>
</dbReference>
<dbReference type="InterPro" id="IPR023210">
    <property type="entry name" value="NADP_OxRdtase_dom"/>
</dbReference>
<dbReference type="EMBL" id="AZBU02000004">
    <property type="protein sequence ID" value="TKR79921.1"/>
    <property type="molecule type" value="Genomic_DNA"/>
</dbReference>
<dbReference type="Pfam" id="PF00248">
    <property type="entry name" value="Aldo_ket_red"/>
    <property type="match status" value="1"/>
</dbReference>
<evidence type="ECO:0000313" key="3">
    <source>
        <dbReference type="Proteomes" id="UP000298663"/>
    </source>
</evidence>
<dbReference type="GO" id="GO:0016491">
    <property type="term" value="F:oxidoreductase activity"/>
    <property type="evidence" value="ECO:0007669"/>
    <property type="project" value="InterPro"/>
</dbReference>
<sequence>MLKDLKLEYLDLCLIHWPIAYKEGTGEIFPKNKEGKLQYSGIDFMETWKAMEAKAREGKIRSLGLSNFAEHQIDRVLAEGEINPAVLQVEMNVYLQQPELLQFCEEKGIVITAYSPLGNAAQPMRNGNQPLLLNDSTLKEIAEAHGKSVAQVAIRFLLQRGVAVIPKSISEKRIKENFSVFDFNLSDFEMAKIAALDKNLRICDAKNRGDDTHPDYPWPN</sequence>
<proteinExistence type="predicted"/>
<dbReference type="Gene3D" id="3.20.20.100">
    <property type="entry name" value="NADP-dependent oxidoreductase domain"/>
    <property type="match status" value="1"/>
</dbReference>
<keyword evidence="3" id="KW-1185">Reference proteome</keyword>
<reference evidence="2 3" key="2">
    <citation type="journal article" date="2019" name="G3 (Bethesda)">
        <title>Hybrid Assembly of the Genome of the Entomopathogenic Nematode Steinernema carpocapsae Identifies the X-Chromosome.</title>
        <authorList>
            <person name="Serra L."/>
            <person name="Macchietto M."/>
            <person name="Macias-Munoz A."/>
            <person name="McGill C.J."/>
            <person name="Rodriguez I.M."/>
            <person name="Rodriguez B."/>
            <person name="Murad R."/>
            <person name="Mortazavi A."/>
        </authorList>
    </citation>
    <scope>NUCLEOTIDE SEQUENCE [LARGE SCALE GENOMIC DNA]</scope>
    <source>
        <strain evidence="2 3">ALL</strain>
    </source>
</reference>
<dbReference type="InterPro" id="IPR018170">
    <property type="entry name" value="Aldo/ket_reductase_CS"/>
</dbReference>
<protein>
    <recommendedName>
        <fullName evidence="1">NADP-dependent oxidoreductase domain-containing protein</fullName>
    </recommendedName>
</protein>
<dbReference type="SUPFAM" id="SSF51430">
    <property type="entry name" value="NAD(P)-linked oxidoreductase"/>
    <property type="match status" value="1"/>
</dbReference>
<accession>A0A4U5NBZ0</accession>
<dbReference type="OrthoDB" id="416253at2759"/>
<gene>
    <name evidence="2" type="ORF">L596_014071</name>
</gene>
<dbReference type="InterPro" id="IPR020471">
    <property type="entry name" value="AKR"/>
</dbReference>
<comment type="caution">
    <text evidence="2">The sequence shown here is derived from an EMBL/GenBank/DDBJ whole genome shotgun (WGS) entry which is preliminary data.</text>
</comment>
<dbReference type="PROSITE" id="PS00063">
    <property type="entry name" value="ALDOKETO_REDUCTASE_3"/>
    <property type="match status" value="1"/>
</dbReference>
<name>A0A4U5NBZ0_STECR</name>
<dbReference type="STRING" id="34508.A0A4U5NBZ0"/>
<dbReference type="AlphaFoldDB" id="A0A4U5NBZ0"/>
<dbReference type="PROSITE" id="PS00062">
    <property type="entry name" value="ALDOKETO_REDUCTASE_2"/>
    <property type="match status" value="1"/>
</dbReference>
<dbReference type="Proteomes" id="UP000298663">
    <property type="component" value="Unassembled WGS sequence"/>
</dbReference>
<reference evidence="2 3" key="1">
    <citation type="journal article" date="2015" name="Genome Biol.">
        <title>Comparative genomics of Steinernema reveals deeply conserved gene regulatory networks.</title>
        <authorList>
            <person name="Dillman A.R."/>
            <person name="Macchietto M."/>
            <person name="Porter C.F."/>
            <person name="Rogers A."/>
            <person name="Williams B."/>
            <person name="Antoshechkin I."/>
            <person name="Lee M.M."/>
            <person name="Goodwin Z."/>
            <person name="Lu X."/>
            <person name="Lewis E.E."/>
            <person name="Goodrich-Blair H."/>
            <person name="Stock S.P."/>
            <person name="Adams B.J."/>
            <person name="Sternberg P.W."/>
            <person name="Mortazavi A."/>
        </authorList>
    </citation>
    <scope>NUCLEOTIDE SEQUENCE [LARGE SCALE GENOMIC DNA]</scope>
    <source>
        <strain evidence="2 3">ALL</strain>
    </source>
</reference>
<evidence type="ECO:0000259" key="1">
    <source>
        <dbReference type="Pfam" id="PF00248"/>
    </source>
</evidence>
<feature type="domain" description="NADP-dependent oxidoreductase" evidence="1">
    <location>
        <begin position="1"/>
        <end position="197"/>
    </location>
</feature>
<dbReference type="PANTHER" id="PTHR43827:SF14">
    <property type="entry name" value="NADP-DEPENDENT OXIDOREDUCTASE DOMAIN-CONTAINING PROTEIN"/>
    <property type="match status" value="1"/>
</dbReference>
<evidence type="ECO:0000313" key="2">
    <source>
        <dbReference type="EMBL" id="TKR79921.1"/>
    </source>
</evidence>
<dbReference type="PRINTS" id="PR00069">
    <property type="entry name" value="ALDKETRDTASE"/>
</dbReference>
<dbReference type="PANTHER" id="PTHR43827">
    <property type="entry name" value="2,5-DIKETO-D-GLUCONIC ACID REDUCTASE"/>
    <property type="match status" value="1"/>
</dbReference>
<organism evidence="2 3">
    <name type="scientific">Steinernema carpocapsae</name>
    <name type="common">Entomopathogenic nematode</name>
    <dbReference type="NCBI Taxonomy" id="34508"/>
    <lineage>
        <taxon>Eukaryota</taxon>
        <taxon>Metazoa</taxon>
        <taxon>Ecdysozoa</taxon>
        <taxon>Nematoda</taxon>
        <taxon>Chromadorea</taxon>
        <taxon>Rhabditida</taxon>
        <taxon>Tylenchina</taxon>
        <taxon>Panagrolaimomorpha</taxon>
        <taxon>Strongyloidoidea</taxon>
        <taxon>Steinernematidae</taxon>
        <taxon>Steinernema</taxon>
    </lineage>
</organism>